<evidence type="ECO:0008006" key="3">
    <source>
        <dbReference type="Google" id="ProtNLM"/>
    </source>
</evidence>
<protein>
    <recommendedName>
        <fullName evidence="3">OmpA-like domain-containing protein</fullName>
    </recommendedName>
</protein>
<dbReference type="Proteomes" id="UP000779900">
    <property type="component" value="Unassembled WGS sequence"/>
</dbReference>
<sequence>MKSFISSLGWILFLALAAGFLVFYNFAYAPRADRIVRQQNEINMWIGQLQQVSDSVKQVEAMRDSVFGVSYSFDELFGGASDLKFVPAAESLLRTCVASVQSSAGPVEIIGHAGLGQAPTAARDRYPGSWDYAAAAAGAVAGRLAAWGVAPDRIRVVSFLDPRAPGAASGVATQRVRIVVRNQ</sequence>
<dbReference type="Gene3D" id="3.30.1330.60">
    <property type="entry name" value="OmpA-like domain"/>
    <property type="match status" value="1"/>
</dbReference>
<proteinExistence type="predicted"/>
<evidence type="ECO:0000313" key="1">
    <source>
        <dbReference type="EMBL" id="MBM3332999.1"/>
    </source>
</evidence>
<comment type="caution">
    <text evidence="1">The sequence shown here is derived from an EMBL/GenBank/DDBJ whole genome shotgun (WGS) entry which is preliminary data.</text>
</comment>
<gene>
    <name evidence="1" type="ORF">FJY68_14335</name>
</gene>
<evidence type="ECO:0000313" key="2">
    <source>
        <dbReference type="Proteomes" id="UP000779900"/>
    </source>
</evidence>
<accession>A0A938BUG2</accession>
<dbReference type="InterPro" id="IPR036737">
    <property type="entry name" value="OmpA-like_sf"/>
</dbReference>
<name>A0A938BUG2_UNCW3</name>
<organism evidence="1 2">
    <name type="scientific">candidate division WOR-3 bacterium</name>
    <dbReference type="NCBI Taxonomy" id="2052148"/>
    <lineage>
        <taxon>Bacteria</taxon>
        <taxon>Bacteria division WOR-3</taxon>
    </lineage>
</organism>
<dbReference type="EMBL" id="VGIR01000206">
    <property type="protein sequence ID" value="MBM3332999.1"/>
    <property type="molecule type" value="Genomic_DNA"/>
</dbReference>
<reference evidence="1" key="1">
    <citation type="submission" date="2019-03" db="EMBL/GenBank/DDBJ databases">
        <title>Lake Tanganyika Metagenome-Assembled Genomes (MAGs).</title>
        <authorList>
            <person name="Tran P."/>
        </authorList>
    </citation>
    <scope>NUCLEOTIDE SEQUENCE</scope>
    <source>
        <strain evidence="1">K_DeepCast_150m_m2_040</strain>
    </source>
</reference>
<dbReference type="AlphaFoldDB" id="A0A938BUG2"/>